<accession>A0A0F7FGA3</accession>
<feature type="transmembrane region" description="Helical" evidence="1">
    <location>
        <begin position="147"/>
        <end position="170"/>
    </location>
</feature>
<dbReference type="EMBL" id="CP009961">
    <property type="protein sequence ID" value="AKG38123.1"/>
    <property type="molecule type" value="Genomic_DNA"/>
</dbReference>
<dbReference type="Proteomes" id="UP000067434">
    <property type="component" value="Chromosome"/>
</dbReference>
<dbReference type="KEGG" id="thf:MA03_00810"/>
<evidence type="ECO:0000313" key="3">
    <source>
        <dbReference type="Proteomes" id="UP000067434"/>
    </source>
</evidence>
<dbReference type="AlphaFoldDB" id="A0A0F7FGA3"/>
<protein>
    <submittedName>
        <fullName evidence="2">Uncharacterized protein</fullName>
    </submittedName>
</protein>
<reference evidence="2 3" key="1">
    <citation type="journal article" date="2015" name="Stand. Genomic Sci.">
        <title>Complete genome sequence of and proposal of Thermofilum uzonense sp. nov. a novel hyperthermophilic crenarchaeon and emended description of the genus Thermofilum.</title>
        <authorList>
            <person name="Toshchakov S.V."/>
            <person name="Korzhenkov A.A."/>
            <person name="Samarov N.I."/>
            <person name="Mazunin I.O."/>
            <person name="Mozhey O.I."/>
            <person name="Shmyr I.S."/>
            <person name="Derbikova K.S."/>
            <person name="Taranov E.A."/>
            <person name="Dominova I.N."/>
            <person name="Bonch-Osmolovskaya E.A."/>
            <person name="Patrushev M.V."/>
            <person name="Podosokorskaya O.A."/>
            <person name="Kublanov I.V."/>
        </authorList>
    </citation>
    <scope>NUCLEOTIDE SEQUENCE [LARGE SCALE GENOMIC DNA]</scope>
    <source>
        <strain evidence="2 3">1807-2</strain>
    </source>
</reference>
<gene>
    <name evidence="2" type="ORF">MA03_00810</name>
</gene>
<sequence>MEEKRKDFPIKLIILGFVLLAIGSSLAWSVNYHLAMHEKIPVMIRLPLKNSTRIELPSSLSLKTYYNLTYDGDRYVNLSLVFLNSNSTEVGRLIIRDAQKNTSGFIYFEDKPAALLVNRSCSSCSSTVFLTFYFAKYNEELVLLESIISAFLSLIGGVSLLFGGYLYVAYKNRDETTPSQFFQEEPEQQQ</sequence>
<keyword evidence="3" id="KW-1185">Reference proteome</keyword>
<proteinExistence type="predicted"/>
<evidence type="ECO:0000256" key="1">
    <source>
        <dbReference type="SAM" id="Phobius"/>
    </source>
</evidence>
<evidence type="ECO:0000313" key="2">
    <source>
        <dbReference type="EMBL" id="AKG38123.1"/>
    </source>
</evidence>
<keyword evidence="1" id="KW-0812">Transmembrane</keyword>
<name>A0A0F7FGA3_9CREN</name>
<dbReference type="GeneID" id="25400727"/>
<keyword evidence="1" id="KW-1133">Transmembrane helix</keyword>
<dbReference type="RefSeq" id="WP_052883456.1">
    <property type="nucleotide sequence ID" value="NZ_CP009961.1"/>
</dbReference>
<dbReference type="HOGENOM" id="CLU_1425156_0_0_2"/>
<keyword evidence="1" id="KW-0472">Membrane</keyword>
<organism evidence="2 3">
    <name type="scientific">Infirmifilum uzonense</name>
    <dbReference type="NCBI Taxonomy" id="1550241"/>
    <lineage>
        <taxon>Archaea</taxon>
        <taxon>Thermoproteota</taxon>
        <taxon>Thermoprotei</taxon>
        <taxon>Thermofilales</taxon>
        <taxon>Thermofilaceae</taxon>
        <taxon>Infirmifilum</taxon>
    </lineage>
</organism>
<feature type="transmembrane region" description="Helical" evidence="1">
    <location>
        <begin position="12"/>
        <end position="30"/>
    </location>
</feature>